<dbReference type="Pfam" id="PF13730">
    <property type="entry name" value="HTH_36"/>
    <property type="match status" value="1"/>
</dbReference>
<dbReference type="Proteomes" id="UP000007319">
    <property type="component" value="Chromosome"/>
</dbReference>
<organism evidence="2 3">
    <name type="scientific">Azospirillum baldaniorum</name>
    <dbReference type="NCBI Taxonomy" id="1064539"/>
    <lineage>
        <taxon>Bacteria</taxon>
        <taxon>Pseudomonadati</taxon>
        <taxon>Pseudomonadota</taxon>
        <taxon>Alphaproteobacteria</taxon>
        <taxon>Rhodospirillales</taxon>
        <taxon>Azospirillaceae</taxon>
        <taxon>Azospirillum</taxon>
    </lineage>
</organism>
<dbReference type="Gene3D" id="1.10.10.10">
    <property type="entry name" value="Winged helix-like DNA-binding domain superfamily/Winged helix DNA-binding domain"/>
    <property type="match status" value="1"/>
</dbReference>
<dbReference type="AlphaFoldDB" id="A0A9P1JT81"/>
<feature type="region of interest" description="Disordered" evidence="1">
    <location>
        <begin position="119"/>
        <end position="139"/>
    </location>
</feature>
<accession>A0A9P1JT81</accession>
<dbReference type="InterPro" id="IPR036388">
    <property type="entry name" value="WH-like_DNA-bd_sf"/>
</dbReference>
<dbReference type="RefSeq" id="WP_014241549.1">
    <property type="nucleotide sequence ID" value="NC_016617.1"/>
</dbReference>
<dbReference type="EMBL" id="HE577327">
    <property type="protein sequence ID" value="CCC99376.1"/>
    <property type="molecule type" value="Genomic_DNA"/>
</dbReference>
<evidence type="ECO:0008006" key="4">
    <source>
        <dbReference type="Google" id="ProtNLM"/>
    </source>
</evidence>
<keyword evidence="3" id="KW-1185">Reference proteome</keyword>
<name>A0A9P1JT81_9PROT</name>
<protein>
    <recommendedName>
        <fullName evidence="4">Helix-turn-helix domain-containing protein</fullName>
    </recommendedName>
</protein>
<evidence type="ECO:0000313" key="2">
    <source>
        <dbReference type="EMBL" id="CCC99376.1"/>
    </source>
</evidence>
<proteinExistence type="predicted"/>
<reference evidence="2 3" key="1">
    <citation type="journal article" date="2011" name="PLoS Genet.">
        <title>Azospirillum genomes reveal transition of bacteria from aquatic to terrestrial environments.</title>
        <authorList>
            <person name="Wisniewski-Dye F."/>
            <person name="Borziak K."/>
            <person name="Khalsa-Moyers G."/>
            <person name="Alexandre G."/>
            <person name="Sukharnikov L.O."/>
            <person name="Wuichet K."/>
            <person name="Hurst G.B."/>
            <person name="McDonald W.H."/>
            <person name="Robertson J.S."/>
            <person name="Barbe V."/>
            <person name="Calteau A."/>
            <person name="Rouy Z."/>
            <person name="Mangenot S."/>
            <person name="Prigent-Combaret C."/>
            <person name="Normand P."/>
            <person name="Boyer M."/>
            <person name="Siguier P."/>
            <person name="Dessaux Y."/>
            <person name="Elmerich C."/>
            <person name="Condemine G."/>
            <person name="Krishnen G."/>
            <person name="Kennedy I."/>
            <person name="Paterson A.H."/>
            <person name="Gonzalez V."/>
            <person name="Mavingui P."/>
            <person name="Zhulin I.B."/>
        </authorList>
    </citation>
    <scope>NUCLEOTIDE SEQUENCE [LARGE SCALE GENOMIC DNA]</scope>
    <source>
        <strain evidence="2 3">Sp245</strain>
    </source>
</reference>
<gene>
    <name evidence="2" type="ORF">AZOBR_200081</name>
</gene>
<evidence type="ECO:0000256" key="1">
    <source>
        <dbReference type="SAM" id="MobiDB-lite"/>
    </source>
</evidence>
<evidence type="ECO:0000313" key="3">
    <source>
        <dbReference type="Proteomes" id="UP000007319"/>
    </source>
</evidence>
<feature type="region of interest" description="Disordered" evidence="1">
    <location>
        <begin position="222"/>
        <end position="246"/>
    </location>
</feature>
<dbReference type="KEGG" id="abs:AZOBR_200081"/>
<sequence>MSFRLQSIAWDAPFAGNVKLVLLRLCHFADDDGANVFPTVGRVAKDCGISERTTQEAIRAIEATGVLVMVKEADAGAKRAREYRIDVAALEALVKGDGCEICTGAKSARVQKTTVTGAKSAPNPIIEPINPPPAETGAGAKPKAQFIVVGEHIASLTGWDRNPNWLGNYGRVVSWLKSGWDPDLDIYPTVERVMARRSSQGPPGGLEYFERAIADAHANRTKPIPEGAAHVQRDPLRSPRQQPANRFQDLLDAQLAGRA</sequence>